<dbReference type="Pfam" id="PF17820">
    <property type="entry name" value="PDZ_6"/>
    <property type="match status" value="1"/>
</dbReference>
<gene>
    <name evidence="3" type="ORF">FHS09_004469</name>
</gene>
<evidence type="ECO:0000313" key="4">
    <source>
        <dbReference type="Proteomes" id="UP000535937"/>
    </source>
</evidence>
<feature type="domain" description="PDZ" evidence="2">
    <location>
        <begin position="141"/>
        <end position="171"/>
    </location>
</feature>
<dbReference type="Proteomes" id="UP000535937">
    <property type="component" value="Unassembled WGS sequence"/>
</dbReference>
<evidence type="ECO:0000256" key="1">
    <source>
        <dbReference type="SAM" id="MobiDB-lite"/>
    </source>
</evidence>
<reference evidence="3 4" key="1">
    <citation type="submission" date="2020-08" db="EMBL/GenBank/DDBJ databases">
        <title>Genomic Encyclopedia of Type Strains, Phase III (KMG-III): the genomes of soil and plant-associated and newly described type strains.</title>
        <authorList>
            <person name="Whitman W."/>
        </authorList>
    </citation>
    <scope>NUCLEOTIDE SEQUENCE [LARGE SCALE GENOMIC DNA]</scope>
    <source>
        <strain evidence="3 4">CECT 8799</strain>
    </source>
</reference>
<organism evidence="3 4">
    <name type="scientific">Microbulbifer rhizosphaerae</name>
    <dbReference type="NCBI Taxonomy" id="1562603"/>
    <lineage>
        <taxon>Bacteria</taxon>
        <taxon>Pseudomonadati</taxon>
        <taxon>Pseudomonadota</taxon>
        <taxon>Gammaproteobacteria</taxon>
        <taxon>Cellvibrionales</taxon>
        <taxon>Microbulbiferaceae</taxon>
        <taxon>Microbulbifer</taxon>
    </lineage>
</organism>
<comment type="caution">
    <text evidence="3">The sequence shown here is derived from an EMBL/GenBank/DDBJ whole genome shotgun (WGS) entry which is preliminary data.</text>
</comment>
<dbReference type="AlphaFoldDB" id="A0A7W4WG44"/>
<evidence type="ECO:0000259" key="2">
    <source>
        <dbReference type="Pfam" id="PF17820"/>
    </source>
</evidence>
<dbReference type="SUPFAM" id="SSF50156">
    <property type="entry name" value="PDZ domain-like"/>
    <property type="match status" value="1"/>
</dbReference>
<name>A0A7W4WG44_9GAMM</name>
<keyword evidence="4" id="KW-1185">Reference proteome</keyword>
<accession>A0A7W4WG44</accession>
<protein>
    <submittedName>
        <fullName evidence="3">Type II secretory pathway component PulC</fullName>
    </submittedName>
</protein>
<evidence type="ECO:0000313" key="3">
    <source>
        <dbReference type="EMBL" id="MBB3063609.1"/>
    </source>
</evidence>
<dbReference type="InterPro" id="IPR036034">
    <property type="entry name" value="PDZ_sf"/>
</dbReference>
<feature type="region of interest" description="Disordered" evidence="1">
    <location>
        <begin position="24"/>
        <end position="60"/>
    </location>
</feature>
<dbReference type="RefSeq" id="WP_183463934.1">
    <property type="nucleotide sequence ID" value="NZ_JACHWZ010000040.1"/>
</dbReference>
<dbReference type="Gene3D" id="2.30.42.10">
    <property type="match status" value="1"/>
</dbReference>
<dbReference type="InterPro" id="IPR041489">
    <property type="entry name" value="PDZ_6"/>
</dbReference>
<proteinExistence type="predicted"/>
<dbReference type="EMBL" id="JACHWZ010000040">
    <property type="protein sequence ID" value="MBB3063609.1"/>
    <property type="molecule type" value="Genomic_DNA"/>
</dbReference>
<sequence>MRYSRVFPLFLAIAAIAVGIRSMSGGGEPEPSAPALQSRQVPQVERGNVSVSARKPAAGEETLGLTAKQARERRRLLELERAAEARFKETVAVDRLTADKISPTVRKLFETLTLEPAFDTAGGREGYVDGMRIAELSDRNPLARAGFRPGDRLVRINGEPLLDPAQIAHLFTALGDRFEVCVDREALEDCRVVVLR</sequence>